<comment type="caution">
    <text evidence="3">The sequence shown here is derived from an EMBL/GenBank/DDBJ whole genome shotgun (WGS) entry which is preliminary data.</text>
</comment>
<dbReference type="EMBL" id="JAAKGU010000007">
    <property type="protein sequence ID" value="NGM83989.1"/>
    <property type="molecule type" value="Genomic_DNA"/>
</dbReference>
<evidence type="ECO:0000313" key="4">
    <source>
        <dbReference type="Proteomes" id="UP000480151"/>
    </source>
</evidence>
<gene>
    <name evidence="3" type="ORF">G5B47_16345</name>
</gene>
<feature type="domain" description="LysM" evidence="2">
    <location>
        <begin position="1"/>
        <end position="45"/>
    </location>
</feature>
<dbReference type="InterPro" id="IPR018392">
    <property type="entry name" value="LysM"/>
</dbReference>
<dbReference type="Gene3D" id="1.20.5.190">
    <property type="match status" value="1"/>
</dbReference>
<dbReference type="GO" id="GO:0008932">
    <property type="term" value="F:lytic endotransglycosylase activity"/>
    <property type="evidence" value="ECO:0007669"/>
    <property type="project" value="TreeGrafter"/>
</dbReference>
<organism evidence="3 4">
    <name type="scientific">Paenibacillus apii</name>
    <dbReference type="NCBI Taxonomy" id="1850370"/>
    <lineage>
        <taxon>Bacteria</taxon>
        <taxon>Bacillati</taxon>
        <taxon>Bacillota</taxon>
        <taxon>Bacilli</taxon>
        <taxon>Bacillales</taxon>
        <taxon>Paenibacillaceae</taxon>
        <taxon>Paenibacillus</taxon>
    </lineage>
</organism>
<dbReference type="InterPro" id="IPR036779">
    <property type="entry name" value="LysM_dom_sf"/>
</dbReference>
<dbReference type="SUPFAM" id="SSF54106">
    <property type="entry name" value="LysM domain"/>
    <property type="match status" value="1"/>
</dbReference>
<dbReference type="AlphaFoldDB" id="A0A6M1PKN9"/>
<dbReference type="Gene3D" id="3.10.350.10">
    <property type="entry name" value="LysM domain"/>
    <property type="match status" value="1"/>
</dbReference>
<evidence type="ECO:0000256" key="1">
    <source>
        <dbReference type="SAM" id="Coils"/>
    </source>
</evidence>
<evidence type="ECO:0000313" key="3">
    <source>
        <dbReference type="EMBL" id="NGM83989.1"/>
    </source>
</evidence>
<feature type="coiled-coil region" evidence="1">
    <location>
        <begin position="64"/>
        <end position="98"/>
    </location>
</feature>
<reference evidence="3 4" key="1">
    <citation type="submission" date="2020-02" db="EMBL/GenBank/DDBJ databases">
        <authorList>
            <person name="Gao J."/>
            <person name="Sun J."/>
        </authorList>
    </citation>
    <scope>NUCLEOTIDE SEQUENCE [LARGE SCALE GENOMIC DNA]</scope>
    <source>
        <strain evidence="3 4">7124</strain>
    </source>
</reference>
<dbReference type="RefSeq" id="WP_165100117.1">
    <property type="nucleotide sequence ID" value="NZ_JAAKGU010000007.1"/>
</dbReference>
<dbReference type="PANTHER" id="PTHR33734:SF22">
    <property type="entry name" value="MEMBRANE-BOUND LYTIC MUREIN TRANSGLYCOSYLASE D"/>
    <property type="match status" value="1"/>
</dbReference>
<protein>
    <submittedName>
        <fullName evidence="3">LysM peptidoglycan-binding domain-containing protein</fullName>
    </submittedName>
</protein>
<dbReference type="CDD" id="cd00118">
    <property type="entry name" value="LysM"/>
    <property type="match status" value="1"/>
</dbReference>
<keyword evidence="4" id="KW-1185">Reference proteome</keyword>
<dbReference type="Pfam" id="PF01476">
    <property type="entry name" value="LysM"/>
    <property type="match status" value="1"/>
</dbReference>
<dbReference type="Proteomes" id="UP000480151">
    <property type="component" value="Unassembled WGS sequence"/>
</dbReference>
<keyword evidence="1" id="KW-0175">Coiled coil</keyword>
<evidence type="ECO:0000259" key="2">
    <source>
        <dbReference type="PROSITE" id="PS51782"/>
    </source>
</evidence>
<name>A0A6M1PKN9_9BACL</name>
<sequence length="99" mass="11425">MYYTVQAGDNLYSIASRFGTTVQAILQANNLADPNYIYSGLRLYIPVPVPVPTPGPGPYPPAPDRELERRVNRLEREVQRLSNEVNRLDRRVDRLERER</sequence>
<dbReference type="PROSITE" id="PS51782">
    <property type="entry name" value="LYSM"/>
    <property type="match status" value="1"/>
</dbReference>
<dbReference type="PANTHER" id="PTHR33734">
    <property type="entry name" value="LYSM DOMAIN-CONTAINING GPI-ANCHORED PROTEIN 2"/>
    <property type="match status" value="1"/>
</dbReference>
<proteinExistence type="predicted"/>
<dbReference type="SMART" id="SM00257">
    <property type="entry name" value="LysM"/>
    <property type="match status" value="1"/>
</dbReference>
<accession>A0A6M1PKN9</accession>